<evidence type="ECO:0000259" key="2">
    <source>
        <dbReference type="Pfam" id="PF09995"/>
    </source>
</evidence>
<evidence type="ECO:0000313" key="4">
    <source>
        <dbReference type="Proteomes" id="UP001551695"/>
    </source>
</evidence>
<dbReference type="PANTHER" id="PTHR36151:SF3">
    <property type="entry name" value="ER-BOUND OXYGENASE MPAB_MPAB'_RUBBER OXYGENASE CATALYTIC DOMAIN-CONTAINING PROTEIN"/>
    <property type="match status" value="1"/>
</dbReference>
<sequence>MTTMSINDDAAREDAALEDTASEDAAEDVTTLGPDSLLWKYFGDWRVMLMAPAAGIMQLMLPALGAGVTQHSDFFNEPWERIFRSIPQIAGTVYDGPEAVATAAAVRDYHRGIKGFDADGQRYHALDPETYFWAHATFVWSAIMMADIFDHRLTDAEKQRLYRESIRWYRLYGISERPMPQDWYAFRAYYDRMCAERLVVTESAAWVVRQLDRPDEMRLPYVPDAVWRLFGTAFMHQYRLVAAGTMPAVLRDRLGLAWGPWQRRQFRLRVALIRRVWPLLPEQLRYQPRALAGIARERAAREHVTAA</sequence>
<organism evidence="3 4">
    <name type="scientific">Nocardia aurea</name>
    <dbReference type="NCBI Taxonomy" id="2144174"/>
    <lineage>
        <taxon>Bacteria</taxon>
        <taxon>Bacillati</taxon>
        <taxon>Actinomycetota</taxon>
        <taxon>Actinomycetes</taxon>
        <taxon>Mycobacteriales</taxon>
        <taxon>Nocardiaceae</taxon>
        <taxon>Nocardia</taxon>
    </lineage>
</organism>
<proteinExistence type="predicted"/>
<feature type="compositionally biased region" description="Acidic residues" evidence="1">
    <location>
        <begin position="16"/>
        <end position="27"/>
    </location>
</feature>
<reference evidence="3 4" key="1">
    <citation type="submission" date="2024-06" db="EMBL/GenBank/DDBJ databases">
        <title>The Natural Products Discovery Center: Release of the First 8490 Sequenced Strains for Exploring Actinobacteria Biosynthetic Diversity.</title>
        <authorList>
            <person name="Kalkreuter E."/>
            <person name="Kautsar S.A."/>
            <person name="Yang D."/>
            <person name="Bader C.D."/>
            <person name="Teijaro C.N."/>
            <person name="Fluegel L."/>
            <person name="Davis C.M."/>
            <person name="Simpson J.R."/>
            <person name="Lauterbach L."/>
            <person name="Steele A.D."/>
            <person name="Gui C."/>
            <person name="Meng S."/>
            <person name="Li G."/>
            <person name="Viehrig K."/>
            <person name="Ye F."/>
            <person name="Su P."/>
            <person name="Kiefer A.F."/>
            <person name="Nichols A."/>
            <person name="Cepeda A.J."/>
            <person name="Yan W."/>
            <person name="Fan B."/>
            <person name="Jiang Y."/>
            <person name="Adhikari A."/>
            <person name="Zheng C.-J."/>
            <person name="Schuster L."/>
            <person name="Cowan T.M."/>
            <person name="Smanski M.J."/>
            <person name="Chevrette M.G."/>
            <person name="De Carvalho L.P.S."/>
            <person name="Shen B."/>
        </authorList>
    </citation>
    <scope>NUCLEOTIDE SEQUENCE [LARGE SCALE GENOMIC DNA]</scope>
    <source>
        <strain evidence="3 4">NPDC050403</strain>
    </source>
</reference>
<keyword evidence="4" id="KW-1185">Reference proteome</keyword>
<dbReference type="InterPro" id="IPR018713">
    <property type="entry name" value="MPAB/Lcp_cat_dom"/>
</dbReference>
<comment type="caution">
    <text evidence="3">The sequence shown here is derived from an EMBL/GenBank/DDBJ whole genome shotgun (WGS) entry which is preliminary data.</text>
</comment>
<accession>A0ABV3G0Y2</accession>
<gene>
    <name evidence="3" type="ORF">AB0I48_27325</name>
</gene>
<evidence type="ECO:0000256" key="1">
    <source>
        <dbReference type="SAM" id="MobiDB-lite"/>
    </source>
</evidence>
<dbReference type="PANTHER" id="PTHR36151">
    <property type="entry name" value="BLR2777 PROTEIN"/>
    <property type="match status" value="1"/>
</dbReference>
<feature type="region of interest" description="Disordered" evidence="1">
    <location>
        <begin position="1"/>
        <end position="27"/>
    </location>
</feature>
<dbReference type="RefSeq" id="WP_357787565.1">
    <property type="nucleotide sequence ID" value="NZ_JBFAKC010000014.1"/>
</dbReference>
<dbReference type="Pfam" id="PF09995">
    <property type="entry name" value="MPAB_Lcp_cat"/>
    <property type="match status" value="1"/>
</dbReference>
<name>A0ABV3G0Y2_9NOCA</name>
<feature type="domain" description="ER-bound oxygenase mpaB/mpaB'/Rubber oxygenase catalytic" evidence="2">
    <location>
        <begin position="39"/>
        <end position="275"/>
    </location>
</feature>
<protein>
    <submittedName>
        <fullName evidence="3">Oxygenase MpaB family protein</fullName>
    </submittedName>
</protein>
<dbReference type="EMBL" id="JBFAKC010000014">
    <property type="protein sequence ID" value="MEV0711283.1"/>
    <property type="molecule type" value="Genomic_DNA"/>
</dbReference>
<evidence type="ECO:0000313" key="3">
    <source>
        <dbReference type="EMBL" id="MEV0711283.1"/>
    </source>
</evidence>
<dbReference type="Proteomes" id="UP001551695">
    <property type="component" value="Unassembled WGS sequence"/>
</dbReference>